<keyword evidence="4" id="KW-1185">Reference proteome</keyword>
<evidence type="ECO:0000256" key="1">
    <source>
        <dbReference type="SAM" id="MobiDB-lite"/>
    </source>
</evidence>
<sequence length="671" mass="76811">MTRVCFRTSSFYEVPSYIAAQLLGSILASGTLCLLFQVEQEYFFGTVPKGRIGRNRHWNDDTRKCAYGREQSCEYPLPNSSNNSDSSEEEAEWSSPESSVKRRGPMLEKEPNDTEWPHDPTKAHEERYDDTPQRGTRDIKEVYERSTSPDMDEAELLLLDEEPRSYAEAKDEKNWQDAMRAEIASIEKNNTWILTDLPKGVKPIGLKWVFKTKKDAQGRITKHKARLVAKGYVQKYGIDYKEVFAPVARMETVRMILAVAAQRGWFVHHLDVKTAFLHGELREQVFVNQPDGFIKRGAEQKVYKLVKALYGLKQAPRAWNTKLDCVLQNMGFEKCKHEPTVYKRNQKGKTVIMGVYVDDLLITGECKEEINKVKKKMEENFEMTDLGLLNYYLGIEVKQGNQGISIVQAGYAAKILKETRMEHCNATSYPMEPGLKLSKNDEGPKVDPTLFRQWVGYLRYLTHTRPDICYSVGYVSRFMQAPSQSHMQAIKQILRYVKGTRKLGLTYQRNGSGRLCGYSNSSHSIDKDDGRSTTGILLLYNGTPVAWNSQKQGTVALSSCEAEFMAATSAACQAIWMQRLLAELLNEKEERVMLKVDNQSALALMKNPVFHGRSKHIDARYHFIRECVERNQIKVEHVKGTEQKADILTKALPRQKHAEMKKELKLEELQV</sequence>
<feature type="compositionally biased region" description="Basic and acidic residues" evidence="1">
    <location>
        <begin position="105"/>
        <end position="136"/>
    </location>
</feature>
<dbReference type="Pfam" id="PF07727">
    <property type="entry name" value="RVT_2"/>
    <property type="match status" value="1"/>
</dbReference>
<comment type="caution">
    <text evidence="3">The sequence shown here is derived from an EMBL/GenBank/DDBJ whole genome shotgun (WGS) entry which is preliminary data.</text>
</comment>
<dbReference type="InterPro" id="IPR013103">
    <property type="entry name" value="RVT_2"/>
</dbReference>
<accession>A0A5N6PV31</accession>
<dbReference type="OrthoDB" id="543212at2759"/>
<reference evidence="3 4" key="1">
    <citation type="submission" date="2019-05" db="EMBL/GenBank/DDBJ databases">
        <title>Mikania micrantha, genome provides insights into the molecular mechanism of rapid growth.</title>
        <authorList>
            <person name="Liu B."/>
        </authorList>
    </citation>
    <scope>NUCLEOTIDE SEQUENCE [LARGE SCALE GENOMIC DNA]</scope>
    <source>
        <strain evidence="3">NLD-2019</strain>
        <tissue evidence="3">Leaf</tissue>
    </source>
</reference>
<feature type="region of interest" description="Disordered" evidence="1">
    <location>
        <begin position="72"/>
        <end position="136"/>
    </location>
</feature>
<dbReference type="InterPro" id="IPR043502">
    <property type="entry name" value="DNA/RNA_pol_sf"/>
</dbReference>
<name>A0A5N6PV31_9ASTR</name>
<proteinExistence type="predicted"/>
<dbReference type="Proteomes" id="UP000326396">
    <property type="component" value="Linkage Group LG10"/>
</dbReference>
<dbReference type="Gene3D" id="3.10.10.10">
    <property type="entry name" value="HIV Type 1 Reverse Transcriptase, subunit A, domain 1"/>
    <property type="match status" value="1"/>
</dbReference>
<protein>
    <recommendedName>
        <fullName evidence="2">Reverse transcriptase Ty1/copia-type domain-containing protein</fullName>
    </recommendedName>
</protein>
<evidence type="ECO:0000313" key="3">
    <source>
        <dbReference type="EMBL" id="KAD7116621.1"/>
    </source>
</evidence>
<evidence type="ECO:0000259" key="2">
    <source>
        <dbReference type="Pfam" id="PF07727"/>
    </source>
</evidence>
<dbReference type="EMBL" id="SZYD01000002">
    <property type="protein sequence ID" value="KAD7116621.1"/>
    <property type="molecule type" value="Genomic_DNA"/>
</dbReference>
<gene>
    <name evidence="3" type="ORF">E3N88_03889</name>
</gene>
<dbReference type="InterPro" id="IPR043128">
    <property type="entry name" value="Rev_trsase/Diguanyl_cyclase"/>
</dbReference>
<feature type="domain" description="Reverse transcriptase Ty1/copia-type" evidence="2">
    <location>
        <begin position="189"/>
        <end position="432"/>
    </location>
</feature>
<dbReference type="PANTHER" id="PTHR11439">
    <property type="entry name" value="GAG-POL-RELATED RETROTRANSPOSON"/>
    <property type="match status" value="1"/>
</dbReference>
<dbReference type="AlphaFoldDB" id="A0A5N6PV31"/>
<organism evidence="3 4">
    <name type="scientific">Mikania micrantha</name>
    <name type="common">bitter vine</name>
    <dbReference type="NCBI Taxonomy" id="192012"/>
    <lineage>
        <taxon>Eukaryota</taxon>
        <taxon>Viridiplantae</taxon>
        <taxon>Streptophyta</taxon>
        <taxon>Embryophyta</taxon>
        <taxon>Tracheophyta</taxon>
        <taxon>Spermatophyta</taxon>
        <taxon>Magnoliopsida</taxon>
        <taxon>eudicotyledons</taxon>
        <taxon>Gunneridae</taxon>
        <taxon>Pentapetalae</taxon>
        <taxon>asterids</taxon>
        <taxon>campanulids</taxon>
        <taxon>Asterales</taxon>
        <taxon>Asteraceae</taxon>
        <taxon>Asteroideae</taxon>
        <taxon>Heliantheae alliance</taxon>
        <taxon>Eupatorieae</taxon>
        <taxon>Mikania</taxon>
    </lineage>
</organism>
<evidence type="ECO:0000313" key="4">
    <source>
        <dbReference type="Proteomes" id="UP000326396"/>
    </source>
</evidence>
<dbReference type="SUPFAM" id="SSF56672">
    <property type="entry name" value="DNA/RNA polymerases"/>
    <property type="match status" value="1"/>
</dbReference>
<dbReference type="CDD" id="cd09272">
    <property type="entry name" value="RNase_HI_RT_Ty1"/>
    <property type="match status" value="1"/>
</dbReference>
<dbReference type="Gene3D" id="3.30.70.270">
    <property type="match status" value="1"/>
</dbReference>
<dbReference type="PANTHER" id="PTHR11439:SF515">
    <property type="entry name" value="GAG-POL POLYPROTEIN"/>
    <property type="match status" value="1"/>
</dbReference>